<dbReference type="PANTHER" id="PTHR43140">
    <property type="entry name" value="TYPE-1 RESTRICTION ENZYME ECOKI SPECIFICITY PROTEIN"/>
    <property type="match status" value="1"/>
</dbReference>
<evidence type="ECO:0000313" key="1">
    <source>
        <dbReference type="EMBL" id="QXO95550.1"/>
    </source>
</evidence>
<dbReference type="Proteomes" id="UP000694228">
    <property type="component" value="Chromosome"/>
</dbReference>
<dbReference type="AlphaFoldDB" id="A0A8F5VQ66"/>
<name>A0A8F5VQ66_METHU</name>
<dbReference type="EMBL" id="CP077107">
    <property type="protein sequence ID" value="QXO95550.1"/>
    <property type="molecule type" value="Genomic_DNA"/>
</dbReference>
<dbReference type="InterPro" id="IPR051212">
    <property type="entry name" value="Type-I_RE_S_subunit"/>
</dbReference>
<reference evidence="1 2" key="1">
    <citation type="submission" date="2021-06" db="EMBL/GenBank/DDBJ databases">
        <title>Complete genome sequence of the secondary alcohol utilizing methanogen Methanospirillum hungatei strain GP1.</title>
        <authorList>
            <person name="Day L.A."/>
            <person name="Costa K.C."/>
        </authorList>
    </citation>
    <scope>NUCLEOTIDE SEQUENCE [LARGE SCALE GENOMIC DNA]</scope>
    <source>
        <strain evidence="1 2">GP1</strain>
    </source>
</reference>
<dbReference type="OrthoDB" id="112468at2157"/>
<proteinExistence type="predicted"/>
<dbReference type="PANTHER" id="PTHR43140:SF1">
    <property type="entry name" value="TYPE I RESTRICTION ENZYME ECOKI SPECIFICITY SUBUNIT"/>
    <property type="match status" value="1"/>
</dbReference>
<organism evidence="1 2">
    <name type="scientific">Methanospirillum hungatei</name>
    <dbReference type="NCBI Taxonomy" id="2203"/>
    <lineage>
        <taxon>Archaea</taxon>
        <taxon>Methanobacteriati</taxon>
        <taxon>Methanobacteriota</taxon>
        <taxon>Stenosarchaea group</taxon>
        <taxon>Methanomicrobia</taxon>
        <taxon>Methanomicrobiales</taxon>
        <taxon>Methanospirillaceae</taxon>
        <taxon>Methanospirillum</taxon>
    </lineage>
</organism>
<dbReference type="REBASE" id="510527">
    <property type="entry name" value="S1.MhuGP1ORF3890P"/>
</dbReference>
<sequence length="204" mass="23082">MTGFLLDQFEDLADAPGGVQRLREMILQLAVTGRLGTGDCKEKSLSAILENISINQNKSGKNGIIDKSKYEKLNWKIPENWIWSSLGNICQKISNGYSGQQNKNCSEYPLTRIETISLGFIDFNRVGFIHNPGTDIIEKYSLKKGDILMSHINSDKHLGKTAIFNNDRILLHGTNLLLIRLFPDVVCPEFINIYFNNIRNNGFF</sequence>
<evidence type="ECO:0000313" key="2">
    <source>
        <dbReference type="Proteomes" id="UP000694228"/>
    </source>
</evidence>
<evidence type="ECO:0008006" key="3">
    <source>
        <dbReference type="Google" id="ProtNLM"/>
    </source>
</evidence>
<gene>
    <name evidence="1" type="ORF">KSK55_03885</name>
</gene>
<protein>
    <recommendedName>
        <fullName evidence="3">Restriction endonuclease subunit S</fullName>
    </recommendedName>
</protein>
<accession>A0A8F5VQ66</accession>